<keyword evidence="8 10" id="KW-0479">Metal-binding</keyword>
<evidence type="ECO:0000256" key="4">
    <source>
        <dbReference type="ARBA" id="ARBA00001947"/>
    </source>
</evidence>
<evidence type="ECO:0000256" key="6">
    <source>
        <dbReference type="ARBA" id="ARBA00009541"/>
    </source>
</evidence>
<comment type="caution">
    <text evidence="15">The sequence shown here is derived from an EMBL/GenBank/DDBJ whole genome shotgun (WGS) entry which is preliminary data.</text>
</comment>
<comment type="pathway">
    <text evidence="10">Carbohydrate degradation.</text>
</comment>
<reference evidence="15" key="2">
    <citation type="submission" date="2020-09" db="EMBL/GenBank/DDBJ databases">
        <authorList>
            <person name="Sun Q."/>
            <person name="Kim S."/>
        </authorList>
    </citation>
    <scope>NUCLEOTIDE SEQUENCE</scope>
    <source>
        <strain evidence="15">KCTC 32422</strain>
    </source>
</reference>
<feature type="binding site" evidence="10 13">
    <location>
        <position position="34"/>
    </location>
    <ligand>
        <name>a divalent metal cation</name>
        <dbReference type="ChEBI" id="CHEBI:60240"/>
    </ligand>
</feature>
<evidence type="ECO:0000313" key="15">
    <source>
        <dbReference type="EMBL" id="GGZ89716.1"/>
    </source>
</evidence>
<evidence type="ECO:0000256" key="10">
    <source>
        <dbReference type="HAMAP-Rule" id="MF_02227"/>
    </source>
</evidence>
<comment type="cofactor">
    <cofactor evidence="3">
        <name>Co(2+)</name>
        <dbReference type="ChEBI" id="CHEBI:48828"/>
    </cofactor>
</comment>
<feature type="binding site" evidence="10 13">
    <location>
        <position position="176"/>
    </location>
    <ligand>
        <name>a divalent metal cation</name>
        <dbReference type="ChEBI" id="CHEBI:60240"/>
    </ligand>
</feature>
<comment type="function">
    <text evidence="10">Catalyzes the reversible epimerization of D-ribulose 5-phosphate to D-xylulose 5-phosphate.</text>
</comment>
<name>A0A918RAF9_9SPHN</name>
<evidence type="ECO:0000256" key="2">
    <source>
        <dbReference type="ARBA" id="ARBA00001936"/>
    </source>
</evidence>
<feature type="binding site" evidence="10 13">
    <location>
        <position position="67"/>
    </location>
    <ligand>
        <name>a divalent metal cation</name>
        <dbReference type="ChEBI" id="CHEBI:60240"/>
    </ligand>
</feature>
<dbReference type="EMBL" id="BMZD01000001">
    <property type="protein sequence ID" value="GGZ89716.1"/>
    <property type="molecule type" value="Genomic_DNA"/>
</dbReference>
<feature type="binding site" evidence="14">
    <location>
        <begin position="198"/>
        <end position="199"/>
    </location>
    <ligand>
        <name>substrate</name>
    </ligand>
</feature>
<evidence type="ECO:0000256" key="9">
    <source>
        <dbReference type="ARBA" id="ARBA00023235"/>
    </source>
</evidence>
<dbReference type="HAMAP" id="MF_02227">
    <property type="entry name" value="RPE"/>
    <property type="match status" value="1"/>
</dbReference>
<comment type="cofactor">
    <cofactor evidence="2">
        <name>Mn(2+)</name>
        <dbReference type="ChEBI" id="CHEBI:29035"/>
    </cofactor>
</comment>
<dbReference type="GO" id="GO:0046872">
    <property type="term" value="F:metal ion binding"/>
    <property type="evidence" value="ECO:0007669"/>
    <property type="project" value="UniProtKB-UniRule"/>
</dbReference>
<evidence type="ECO:0000256" key="13">
    <source>
        <dbReference type="PIRSR" id="PIRSR001461-2"/>
    </source>
</evidence>
<keyword evidence="13" id="KW-0464">Manganese</keyword>
<dbReference type="PANTHER" id="PTHR11749">
    <property type="entry name" value="RIBULOSE-5-PHOSPHATE-3-EPIMERASE"/>
    <property type="match status" value="1"/>
</dbReference>
<reference evidence="15" key="1">
    <citation type="journal article" date="2014" name="Int. J. Syst. Evol. Microbiol.">
        <title>Complete genome sequence of Corynebacterium casei LMG S-19264T (=DSM 44701T), isolated from a smear-ripened cheese.</title>
        <authorList>
            <consortium name="US DOE Joint Genome Institute (JGI-PGF)"/>
            <person name="Walter F."/>
            <person name="Albersmeier A."/>
            <person name="Kalinowski J."/>
            <person name="Ruckert C."/>
        </authorList>
    </citation>
    <scope>NUCLEOTIDE SEQUENCE</scope>
    <source>
        <strain evidence="15">KCTC 32422</strain>
    </source>
</reference>
<feature type="binding site" evidence="14">
    <location>
        <position position="178"/>
    </location>
    <ligand>
        <name>substrate</name>
    </ligand>
</feature>
<feature type="active site" description="Proton donor" evidence="10 12">
    <location>
        <position position="176"/>
    </location>
</feature>
<dbReference type="NCBIfam" id="NF004076">
    <property type="entry name" value="PRK05581.1-4"/>
    <property type="match status" value="1"/>
</dbReference>
<dbReference type="Proteomes" id="UP000634139">
    <property type="component" value="Unassembled WGS sequence"/>
</dbReference>
<evidence type="ECO:0000256" key="1">
    <source>
        <dbReference type="ARBA" id="ARBA00001782"/>
    </source>
</evidence>
<comment type="cofactor">
    <cofactor evidence="4">
        <name>Zn(2+)</name>
        <dbReference type="ChEBI" id="CHEBI:29105"/>
    </cofactor>
</comment>
<dbReference type="InterPro" id="IPR011060">
    <property type="entry name" value="RibuloseP-bd_barrel"/>
</dbReference>
<dbReference type="GO" id="GO:0019323">
    <property type="term" value="P:pentose catabolic process"/>
    <property type="evidence" value="ECO:0007669"/>
    <property type="project" value="UniProtKB-UniRule"/>
</dbReference>
<dbReference type="Gene3D" id="3.20.20.70">
    <property type="entry name" value="Aldolase class I"/>
    <property type="match status" value="1"/>
</dbReference>
<proteinExistence type="inferred from homology"/>
<comment type="cofactor">
    <cofactor evidence="10 13">
        <name>a divalent metal cation</name>
        <dbReference type="ChEBI" id="CHEBI:60240"/>
    </cofactor>
    <text evidence="10 13">Binds 1 divalent metal cation per subunit.</text>
</comment>
<dbReference type="PROSITE" id="PS01086">
    <property type="entry name" value="RIBUL_P_3_EPIMER_2"/>
    <property type="match status" value="1"/>
</dbReference>
<evidence type="ECO:0000256" key="12">
    <source>
        <dbReference type="PIRSR" id="PIRSR001461-1"/>
    </source>
</evidence>
<sequence length="220" mass="23177">MAAPLISPSILSADFARLGEEVRAIDAAGADWIHVDVMDGHFVPNITIGPMVVKALRPHTAKVFDVHLMIQPVDPYLQAFADAGADIITFHPEAGPHAHRTVQAIKALGKQAGVSLNPATPAKLLDYLIDEVDLVLVMSVNPGFGGQSFISSQLRKIEAIRKMIDKTGRDIRLEVDGGVDVNTARLCVAAGADVLVAGTATFKGGPEQYAANIAALKAVG</sequence>
<feature type="binding site" evidence="10 14">
    <location>
        <position position="67"/>
    </location>
    <ligand>
        <name>substrate</name>
    </ligand>
</feature>
<comment type="catalytic activity">
    <reaction evidence="1 10 11">
        <text>D-ribulose 5-phosphate = D-xylulose 5-phosphate</text>
        <dbReference type="Rhea" id="RHEA:13677"/>
        <dbReference type="ChEBI" id="CHEBI:57737"/>
        <dbReference type="ChEBI" id="CHEBI:58121"/>
        <dbReference type="EC" id="5.1.3.1"/>
    </reaction>
</comment>
<dbReference type="InterPro" id="IPR000056">
    <property type="entry name" value="Ribul_P_3_epim-like"/>
</dbReference>
<comment type="cofactor">
    <cofactor evidence="5">
        <name>Fe(2+)</name>
        <dbReference type="ChEBI" id="CHEBI:29033"/>
    </cofactor>
</comment>
<dbReference type="GO" id="GO:0004750">
    <property type="term" value="F:D-ribulose-phosphate 3-epimerase activity"/>
    <property type="evidence" value="ECO:0007669"/>
    <property type="project" value="UniProtKB-UniRule"/>
</dbReference>
<dbReference type="SUPFAM" id="SSF51366">
    <property type="entry name" value="Ribulose-phoshate binding barrel"/>
    <property type="match status" value="1"/>
</dbReference>
<keyword evidence="10 11" id="KW-0119">Carbohydrate metabolism</keyword>
<keyword evidence="13" id="KW-0170">Cobalt</keyword>
<dbReference type="NCBIfam" id="TIGR01163">
    <property type="entry name" value="rpe"/>
    <property type="match status" value="1"/>
</dbReference>
<dbReference type="GO" id="GO:0006098">
    <property type="term" value="P:pentose-phosphate shunt"/>
    <property type="evidence" value="ECO:0007669"/>
    <property type="project" value="UniProtKB-UniRule"/>
</dbReference>
<feature type="binding site" evidence="10 13">
    <location>
        <position position="36"/>
    </location>
    <ligand>
        <name>a divalent metal cation</name>
        <dbReference type="ChEBI" id="CHEBI:60240"/>
    </ligand>
</feature>
<feature type="binding site" evidence="10 14">
    <location>
        <begin position="143"/>
        <end position="146"/>
    </location>
    <ligand>
        <name>substrate</name>
    </ligand>
</feature>
<dbReference type="GO" id="GO:0005737">
    <property type="term" value="C:cytoplasm"/>
    <property type="evidence" value="ECO:0007669"/>
    <property type="project" value="UniProtKB-ARBA"/>
</dbReference>
<organism evidence="15 16">
    <name type="scientific">Novosphingobium arvoryzae</name>
    <dbReference type="NCBI Taxonomy" id="1256514"/>
    <lineage>
        <taxon>Bacteria</taxon>
        <taxon>Pseudomonadati</taxon>
        <taxon>Pseudomonadota</taxon>
        <taxon>Alphaproteobacteria</taxon>
        <taxon>Sphingomonadales</taxon>
        <taxon>Sphingomonadaceae</taxon>
        <taxon>Novosphingobium</taxon>
    </lineage>
</organism>
<keyword evidence="16" id="KW-1185">Reference proteome</keyword>
<comment type="similarity">
    <text evidence="6 10 11">Belongs to the ribulose-phosphate 3-epimerase family.</text>
</comment>
<dbReference type="AlphaFoldDB" id="A0A918RAF9"/>
<feature type="binding site" evidence="10 14">
    <location>
        <position position="9"/>
    </location>
    <ligand>
        <name>substrate</name>
    </ligand>
</feature>
<dbReference type="PIRSF" id="PIRSF001461">
    <property type="entry name" value="RPE"/>
    <property type="match status" value="1"/>
</dbReference>
<dbReference type="InterPro" id="IPR013785">
    <property type="entry name" value="Aldolase_TIM"/>
</dbReference>
<evidence type="ECO:0000256" key="7">
    <source>
        <dbReference type="ARBA" id="ARBA00013188"/>
    </source>
</evidence>
<keyword evidence="9 10" id="KW-0413">Isomerase</keyword>
<keyword evidence="13" id="KW-0862">Zinc</keyword>
<evidence type="ECO:0000256" key="14">
    <source>
        <dbReference type="PIRSR" id="PIRSR001461-3"/>
    </source>
</evidence>
<dbReference type="PROSITE" id="PS01085">
    <property type="entry name" value="RIBUL_P_3_EPIMER_1"/>
    <property type="match status" value="1"/>
</dbReference>
<feature type="active site" description="Proton acceptor" evidence="10 12">
    <location>
        <position position="36"/>
    </location>
</feature>
<evidence type="ECO:0000256" key="3">
    <source>
        <dbReference type="ARBA" id="ARBA00001941"/>
    </source>
</evidence>
<evidence type="ECO:0000256" key="11">
    <source>
        <dbReference type="PIRNR" id="PIRNR001461"/>
    </source>
</evidence>
<evidence type="ECO:0000256" key="5">
    <source>
        <dbReference type="ARBA" id="ARBA00001954"/>
    </source>
</evidence>
<comment type="caution">
    <text evidence="10">Lacks conserved residue(s) required for the propagation of feature annotation.</text>
</comment>
<dbReference type="EC" id="5.1.3.1" evidence="7 10"/>
<gene>
    <name evidence="10" type="primary">rpe</name>
    <name evidence="15" type="ORF">GCM10011617_06140</name>
</gene>
<dbReference type="InterPro" id="IPR026019">
    <property type="entry name" value="Ribul_P_3_epim"/>
</dbReference>
<dbReference type="FunFam" id="3.20.20.70:FF:000004">
    <property type="entry name" value="Ribulose-phosphate 3-epimerase"/>
    <property type="match status" value="1"/>
</dbReference>
<dbReference type="RefSeq" id="WP_189538907.1">
    <property type="nucleotide sequence ID" value="NZ_BMZD01000001.1"/>
</dbReference>
<evidence type="ECO:0000313" key="16">
    <source>
        <dbReference type="Proteomes" id="UP000634139"/>
    </source>
</evidence>
<dbReference type="CDD" id="cd00429">
    <property type="entry name" value="RPE"/>
    <property type="match status" value="1"/>
</dbReference>
<dbReference type="Pfam" id="PF00834">
    <property type="entry name" value="Ribul_P_3_epim"/>
    <property type="match status" value="1"/>
</dbReference>
<accession>A0A918RAF9</accession>
<evidence type="ECO:0000256" key="8">
    <source>
        <dbReference type="ARBA" id="ARBA00022723"/>
    </source>
</evidence>
<feature type="binding site" evidence="10">
    <location>
        <begin position="176"/>
        <end position="178"/>
    </location>
    <ligand>
        <name>substrate</name>
    </ligand>
</feature>
<protein>
    <recommendedName>
        <fullName evidence="7 10">Ribulose-phosphate 3-epimerase</fullName>
        <ecNumber evidence="7 10">5.1.3.1</ecNumber>
    </recommendedName>
</protein>